<dbReference type="Proteomes" id="UP001143910">
    <property type="component" value="Unassembled WGS sequence"/>
</dbReference>
<gene>
    <name evidence="1" type="ORF">NQ176_g6654</name>
</gene>
<keyword evidence="2" id="KW-1185">Reference proteome</keyword>
<sequence length="535" mass="60942">MKDMNPEIWRSLYTGRTDVSNFNYLVRQVSQPESRGAFHFGSRQFHRRHTAHELQRVPQDALERCETGLELRLLRAYFDRVNLGWPIVDEEHFMAQYQGKDVQNPLMLPLLNAILLVGAHVLGGSDKSVAQLQATFFRRAKTLIDCRYEQDRTMYVQVALLLTWYSDGHEEIVANAWHWIGFAIRIAIGHGMHRDVTHSKLLPVHRRSWTRLWWILFQFDTTVSAAYGRPQTLNLDESDVPDLEPAHFQGIPKAQVDFAMHHAKLCTIFAEVMKKRWALRSSTQERIQASRQADEALAEFIINLPPSLKLSFSRLSPWTATLHLTYNNFVLLLHRPPPLAMDEVAVACQDSTLCGAATAAMSSIFETICHHCDASTLWLYSVHAMFTALIQVSNELTSPNPIVVARSQIIFDTLMDALKYLSNYWQFAENILRLFKQRGEYLIQDAAKTSKPDVESFTLRPPPLAPSAETTSWENITDGNVTLCPGRESVSTKAVSCSPWQSDTDLHMDELMMEEFPDSFALELFLAGMDGSTQD</sequence>
<reference evidence="1" key="1">
    <citation type="submission" date="2022-08" db="EMBL/GenBank/DDBJ databases">
        <title>Genome Sequence of Lecanicillium fungicola.</title>
        <authorList>
            <person name="Buettner E."/>
        </authorList>
    </citation>
    <scope>NUCLEOTIDE SEQUENCE</scope>
    <source>
        <strain evidence="1">Babe33</strain>
    </source>
</reference>
<evidence type="ECO:0000313" key="1">
    <source>
        <dbReference type="EMBL" id="KAJ2973363.1"/>
    </source>
</evidence>
<proteinExistence type="predicted"/>
<name>A0ACC1N2X2_9HYPO</name>
<accession>A0ACC1N2X2</accession>
<comment type="caution">
    <text evidence="1">The sequence shown here is derived from an EMBL/GenBank/DDBJ whole genome shotgun (WGS) entry which is preliminary data.</text>
</comment>
<organism evidence="1 2">
    <name type="scientific">Zarea fungicola</name>
    <dbReference type="NCBI Taxonomy" id="93591"/>
    <lineage>
        <taxon>Eukaryota</taxon>
        <taxon>Fungi</taxon>
        <taxon>Dikarya</taxon>
        <taxon>Ascomycota</taxon>
        <taxon>Pezizomycotina</taxon>
        <taxon>Sordariomycetes</taxon>
        <taxon>Hypocreomycetidae</taxon>
        <taxon>Hypocreales</taxon>
        <taxon>Cordycipitaceae</taxon>
        <taxon>Zarea</taxon>
    </lineage>
</organism>
<evidence type="ECO:0000313" key="2">
    <source>
        <dbReference type="Proteomes" id="UP001143910"/>
    </source>
</evidence>
<dbReference type="EMBL" id="JANJQO010000986">
    <property type="protein sequence ID" value="KAJ2973363.1"/>
    <property type="molecule type" value="Genomic_DNA"/>
</dbReference>
<protein>
    <submittedName>
        <fullName evidence="1">Uncharacterized protein</fullName>
    </submittedName>
</protein>